<organism evidence="1 2">
    <name type="scientific">Avena sativa</name>
    <name type="common">Oat</name>
    <dbReference type="NCBI Taxonomy" id="4498"/>
    <lineage>
        <taxon>Eukaryota</taxon>
        <taxon>Viridiplantae</taxon>
        <taxon>Streptophyta</taxon>
        <taxon>Embryophyta</taxon>
        <taxon>Tracheophyta</taxon>
        <taxon>Spermatophyta</taxon>
        <taxon>Magnoliopsida</taxon>
        <taxon>Liliopsida</taxon>
        <taxon>Poales</taxon>
        <taxon>Poaceae</taxon>
        <taxon>BOP clade</taxon>
        <taxon>Pooideae</taxon>
        <taxon>Poodae</taxon>
        <taxon>Poeae</taxon>
        <taxon>Poeae Chloroplast Group 1 (Aveneae type)</taxon>
        <taxon>Aveninae</taxon>
        <taxon>Avena</taxon>
    </lineage>
</organism>
<sequence>MASNIEAYAELCNITFGYLKSMALDCAIKLGIPKAIHLCGGGASLADILATVPMPESRRPYLPRLMRFLAASGIFSVDLDVAAAGEEGIYRLTPVSRLLVDDDSSLAPFVLTHTGKHLAGAALHLPDWFESDDPAAETPFRMAHGADLWGIMGCGDDAEMMNRLFNAGMASYSRFMMDFVVCERDVFEGLSSLVDVGGGTGTVARTIAGAFPHVKCSVLDLPNVIESIPADADGAVDYIAGDMMKSVPSADAVLLKARNLLHRFIS</sequence>
<keyword evidence="2" id="KW-1185">Reference proteome</keyword>
<evidence type="ECO:0000313" key="1">
    <source>
        <dbReference type="EnsemblPlants" id="AVESA.00010b.r2.7AG1192630.1.CDS.1"/>
    </source>
</evidence>
<accession>A0ACD5ZHE6</accession>
<dbReference type="Proteomes" id="UP001732700">
    <property type="component" value="Chromosome 7A"/>
</dbReference>
<reference evidence="1" key="1">
    <citation type="submission" date="2021-05" db="EMBL/GenBank/DDBJ databases">
        <authorList>
            <person name="Scholz U."/>
            <person name="Mascher M."/>
            <person name="Fiebig A."/>
        </authorList>
    </citation>
    <scope>NUCLEOTIDE SEQUENCE [LARGE SCALE GENOMIC DNA]</scope>
</reference>
<evidence type="ECO:0000313" key="2">
    <source>
        <dbReference type="Proteomes" id="UP001732700"/>
    </source>
</evidence>
<proteinExistence type="predicted"/>
<reference evidence="1" key="2">
    <citation type="submission" date="2025-09" db="UniProtKB">
        <authorList>
            <consortium name="EnsemblPlants"/>
        </authorList>
    </citation>
    <scope>IDENTIFICATION</scope>
</reference>
<protein>
    <submittedName>
        <fullName evidence="1">Uncharacterized protein</fullName>
    </submittedName>
</protein>
<dbReference type="EnsemblPlants" id="AVESA.00010b.r2.7AG1192630.1">
    <property type="protein sequence ID" value="AVESA.00010b.r2.7AG1192630.1.CDS.1"/>
    <property type="gene ID" value="AVESA.00010b.r2.7AG1192630"/>
</dbReference>
<name>A0ACD5ZHE6_AVESA</name>